<keyword evidence="3" id="KW-0732">Signal</keyword>
<feature type="transmembrane region" description="Helical" evidence="2">
    <location>
        <begin position="263"/>
        <end position="287"/>
    </location>
</feature>
<feature type="region of interest" description="Disordered" evidence="1">
    <location>
        <begin position="209"/>
        <end position="232"/>
    </location>
</feature>
<dbReference type="PANTHER" id="PTHR36182">
    <property type="entry name" value="PROTEIN, PUTATIVE (AFU_ORTHOLOGUE AFUA_6G10930)-RELATED"/>
    <property type="match status" value="1"/>
</dbReference>
<evidence type="ECO:0000256" key="3">
    <source>
        <dbReference type="SAM" id="SignalP"/>
    </source>
</evidence>
<dbReference type="Proteomes" id="UP000789831">
    <property type="component" value="Unassembled WGS sequence"/>
</dbReference>
<feature type="compositionally biased region" description="Polar residues" evidence="1">
    <location>
        <begin position="300"/>
        <end position="318"/>
    </location>
</feature>
<feature type="region of interest" description="Disordered" evidence="1">
    <location>
        <begin position="295"/>
        <end position="325"/>
    </location>
</feature>
<dbReference type="AlphaFoldDB" id="A0A9N8VRA8"/>
<evidence type="ECO:0000256" key="2">
    <source>
        <dbReference type="SAM" id="Phobius"/>
    </source>
</evidence>
<reference evidence="4" key="1">
    <citation type="submission" date="2021-06" db="EMBL/GenBank/DDBJ databases">
        <authorList>
            <person name="Kallberg Y."/>
            <person name="Tangrot J."/>
            <person name="Rosling A."/>
        </authorList>
    </citation>
    <scope>NUCLEOTIDE SEQUENCE</scope>
    <source>
        <strain evidence="4">MT106</strain>
    </source>
</reference>
<keyword evidence="2" id="KW-0472">Membrane</keyword>
<comment type="caution">
    <text evidence="4">The sequence shown here is derived from an EMBL/GenBank/DDBJ whole genome shotgun (WGS) entry which is preliminary data.</text>
</comment>
<evidence type="ECO:0000313" key="4">
    <source>
        <dbReference type="EMBL" id="CAG8459471.1"/>
    </source>
</evidence>
<feature type="chain" id="PRO_5040182732" evidence="3">
    <location>
        <begin position="18"/>
        <end position="325"/>
    </location>
</feature>
<feature type="compositionally biased region" description="Polar residues" evidence="1">
    <location>
        <begin position="219"/>
        <end position="232"/>
    </location>
</feature>
<dbReference type="EMBL" id="CAJVPL010000171">
    <property type="protein sequence ID" value="CAG8459471.1"/>
    <property type="molecule type" value="Genomic_DNA"/>
</dbReference>
<protein>
    <submittedName>
        <fullName evidence="4">4562_t:CDS:1</fullName>
    </submittedName>
</protein>
<gene>
    <name evidence="4" type="ORF">AGERDE_LOCUS2175</name>
</gene>
<keyword evidence="5" id="KW-1185">Reference proteome</keyword>
<evidence type="ECO:0000256" key="1">
    <source>
        <dbReference type="SAM" id="MobiDB-lite"/>
    </source>
</evidence>
<proteinExistence type="predicted"/>
<dbReference type="Gene3D" id="2.70.50.70">
    <property type="match status" value="1"/>
</dbReference>
<dbReference type="PANTHER" id="PTHR36182:SF1">
    <property type="entry name" value="PROTEIN, PUTATIVE (AFU_ORTHOLOGUE AFUA_6G10930)-RELATED"/>
    <property type="match status" value="1"/>
</dbReference>
<feature type="signal peptide" evidence="3">
    <location>
        <begin position="1"/>
        <end position="17"/>
    </location>
</feature>
<name>A0A9N8VRA8_9GLOM</name>
<sequence length="325" mass="34896">MKFFSIILSSYVAAVSAHMSMVYPLARGHPHNPNAAVKDYDCITAPLTSSSLIQSGNCARKFFPCGGYPMDTKITQVFYAGDVVDVKFWTPSLPDGPQPGSESASQARHNGGLCEFSLSYDGGKTYTVIATYNQTCPDIFFDWKVKIPDAAPSCDDPGKCIFSWSWINAIGNRELYQNCADIKLVGSNLAKPLPIIDITRANIPPEFPNIITPPGDPANTGNTKGSGPSSSDVSANMALNIGTVTNTSTTKVVENKKKKYSTLIIGCVIGGGGLVIVIIALVIFYMGRRRNTQNERRLSENSAQCNNEPGSANISSESKPAHSVI</sequence>
<keyword evidence="2" id="KW-1133">Transmembrane helix</keyword>
<accession>A0A9N8VRA8</accession>
<dbReference type="OrthoDB" id="2342176at2759"/>
<keyword evidence="2" id="KW-0812">Transmembrane</keyword>
<organism evidence="4 5">
    <name type="scientific">Ambispora gerdemannii</name>
    <dbReference type="NCBI Taxonomy" id="144530"/>
    <lineage>
        <taxon>Eukaryota</taxon>
        <taxon>Fungi</taxon>
        <taxon>Fungi incertae sedis</taxon>
        <taxon>Mucoromycota</taxon>
        <taxon>Glomeromycotina</taxon>
        <taxon>Glomeromycetes</taxon>
        <taxon>Archaeosporales</taxon>
        <taxon>Ambisporaceae</taxon>
        <taxon>Ambispora</taxon>
    </lineage>
</organism>
<evidence type="ECO:0000313" key="5">
    <source>
        <dbReference type="Proteomes" id="UP000789831"/>
    </source>
</evidence>